<keyword evidence="3" id="KW-1185">Reference proteome</keyword>
<keyword evidence="1" id="KW-1133">Transmembrane helix</keyword>
<sequence>MEAPNVVFPCAWSGNKCSRHERYSHSWKWEALKVSYTGVITAEPSGARYGSLITWLRLLVYLVVKLMVIRKKSKN</sequence>
<dbReference type="Proteomes" id="UP000799302">
    <property type="component" value="Unassembled WGS sequence"/>
</dbReference>
<evidence type="ECO:0000313" key="3">
    <source>
        <dbReference type="Proteomes" id="UP000799302"/>
    </source>
</evidence>
<name>A0A6A6U594_9PEZI</name>
<protein>
    <submittedName>
        <fullName evidence="2">Uncharacterized protein</fullName>
    </submittedName>
</protein>
<accession>A0A6A6U594</accession>
<reference evidence="2" key="1">
    <citation type="journal article" date="2020" name="Stud. Mycol.">
        <title>101 Dothideomycetes genomes: a test case for predicting lifestyles and emergence of pathogens.</title>
        <authorList>
            <person name="Haridas S."/>
            <person name="Albert R."/>
            <person name="Binder M."/>
            <person name="Bloem J."/>
            <person name="Labutti K."/>
            <person name="Salamov A."/>
            <person name="Andreopoulos B."/>
            <person name="Baker S."/>
            <person name="Barry K."/>
            <person name="Bills G."/>
            <person name="Bluhm B."/>
            <person name="Cannon C."/>
            <person name="Castanera R."/>
            <person name="Culley D."/>
            <person name="Daum C."/>
            <person name="Ezra D."/>
            <person name="Gonzalez J."/>
            <person name="Henrissat B."/>
            <person name="Kuo A."/>
            <person name="Liang C."/>
            <person name="Lipzen A."/>
            <person name="Lutzoni F."/>
            <person name="Magnuson J."/>
            <person name="Mondo S."/>
            <person name="Nolan M."/>
            <person name="Ohm R."/>
            <person name="Pangilinan J."/>
            <person name="Park H.-J."/>
            <person name="Ramirez L."/>
            <person name="Alfaro M."/>
            <person name="Sun H."/>
            <person name="Tritt A."/>
            <person name="Yoshinaga Y."/>
            <person name="Zwiers L.-H."/>
            <person name="Turgeon B."/>
            <person name="Goodwin S."/>
            <person name="Spatafora J."/>
            <person name="Crous P."/>
            <person name="Grigoriev I."/>
        </authorList>
    </citation>
    <scope>NUCLEOTIDE SEQUENCE</scope>
    <source>
        <strain evidence="2">CBS 115976</strain>
    </source>
</reference>
<dbReference type="AlphaFoldDB" id="A0A6A6U594"/>
<keyword evidence="1" id="KW-0472">Membrane</keyword>
<evidence type="ECO:0000313" key="2">
    <source>
        <dbReference type="EMBL" id="KAF2667459.1"/>
    </source>
</evidence>
<organism evidence="2 3">
    <name type="scientific">Microthyrium microscopicum</name>
    <dbReference type="NCBI Taxonomy" id="703497"/>
    <lineage>
        <taxon>Eukaryota</taxon>
        <taxon>Fungi</taxon>
        <taxon>Dikarya</taxon>
        <taxon>Ascomycota</taxon>
        <taxon>Pezizomycotina</taxon>
        <taxon>Dothideomycetes</taxon>
        <taxon>Dothideomycetes incertae sedis</taxon>
        <taxon>Microthyriales</taxon>
        <taxon>Microthyriaceae</taxon>
        <taxon>Microthyrium</taxon>
    </lineage>
</organism>
<evidence type="ECO:0000256" key="1">
    <source>
        <dbReference type="SAM" id="Phobius"/>
    </source>
</evidence>
<proteinExistence type="predicted"/>
<gene>
    <name evidence="2" type="ORF">BT63DRAFT_426329</name>
</gene>
<feature type="transmembrane region" description="Helical" evidence="1">
    <location>
        <begin position="52"/>
        <end position="69"/>
    </location>
</feature>
<keyword evidence="1" id="KW-0812">Transmembrane</keyword>
<dbReference type="EMBL" id="MU004237">
    <property type="protein sequence ID" value="KAF2667459.1"/>
    <property type="molecule type" value="Genomic_DNA"/>
</dbReference>